<dbReference type="RefSeq" id="WP_101815272.1">
    <property type="nucleotide sequence ID" value="NZ_PJZF01000003.1"/>
</dbReference>
<feature type="domain" description="DUF883" evidence="11">
    <location>
        <begin position="96"/>
        <end position="122"/>
    </location>
</feature>
<dbReference type="InterPro" id="IPR043605">
    <property type="entry name" value="DUF883_C"/>
</dbReference>
<dbReference type="InterPro" id="IPR010279">
    <property type="entry name" value="YqjD/ElaB"/>
</dbReference>
<feature type="region of interest" description="Disordered" evidence="8">
    <location>
        <begin position="1"/>
        <end position="36"/>
    </location>
</feature>
<dbReference type="OrthoDB" id="5298386at2"/>
<evidence type="ECO:0000259" key="11">
    <source>
        <dbReference type="Pfam" id="PF19029"/>
    </source>
</evidence>
<comment type="subcellular location">
    <subcellularLocation>
        <location evidence="1">Cell inner membrane</location>
        <topology evidence="1">Single-pass membrane protein</topology>
    </subcellularLocation>
</comment>
<evidence type="ECO:0000256" key="3">
    <source>
        <dbReference type="ARBA" id="ARBA00022475"/>
    </source>
</evidence>
<evidence type="ECO:0000313" key="13">
    <source>
        <dbReference type="Proteomes" id="UP000234240"/>
    </source>
</evidence>
<organism evidence="12 13">
    <name type="scientific">Chimaeribacter californicus</name>
    <dbReference type="NCBI Taxonomy" id="2060067"/>
    <lineage>
        <taxon>Bacteria</taxon>
        <taxon>Pseudomonadati</taxon>
        <taxon>Pseudomonadota</taxon>
        <taxon>Gammaproteobacteria</taxon>
        <taxon>Enterobacterales</taxon>
        <taxon>Yersiniaceae</taxon>
        <taxon>Chimaeribacter</taxon>
    </lineage>
</organism>
<dbReference type="NCBIfam" id="NF007709">
    <property type="entry name" value="PRK10404.1"/>
    <property type="match status" value="1"/>
</dbReference>
<feature type="transmembrane region" description="Helical" evidence="9">
    <location>
        <begin position="105"/>
        <end position="122"/>
    </location>
</feature>
<dbReference type="AlphaFoldDB" id="A0A2N5EEB5"/>
<accession>A0A2N5EEB5</accession>
<protein>
    <submittedName>
        <fullName evidence="12">Protein ElaB</fullName>
    </submittedName>
</protein>
<name>A0A2N5EEB5_9GAMM</name>
<sequence>MVDTTEPQQPKQPKQNQQQQPKQAEFQEDSKTSLDDDLKMLSETLEEVLASSGDKSDQKYIEIKHRAEEALHQVKKRLSEKSDAYYYKAKQAACTADSYVHEKPWHAVGAGAAAGLIIGLLIRR</sequence>
<feature type="compositionally biased region" description="Low complexity" evidence="8">
    <location>
        <begin position="7"/>
        <end position="23"/>
    </location>
</feature>
<comment type="similarity">
    <text evidence="2">Belongs to the ElaB/YgaM/YqjD family.</text>
</comment>
<dbReference type="Pfam" id="PF19029">
    <property type="entry name" value="DUF883_C"/>
    <property type="match status" value="1"/>
</dbReference>
<keyword evidence="4" id="KW-0997">Cell inner membrane</keyword>
<dbReference type="Proteomes" id="UP000234240">
    <property type="component" value="Unassembled WGS sequence"/>
</dbReference>
<keyword evidence="7 9" id="KW-0472">Membrane</keyword>
<evidence type="ECO:0000256" key="2">
    <source>
        <dbReference type="ARBA" id="ARBA00010423"/>
    </source>
</evidence>
<evidence type="ECO:0000256" key="7">
    <source>
        <dbReference type="ARBA" id="ARBA00023136"/>
    </source>
</evidence>
<evidence type="ECO:0000256" key="1">
    <source>
        <dbReference type="ARBA" id="ARBA00004377"/>
    </source>
</evidence>
<dbReference type="PANTHER" id="PTHR35893:SF1">
    <property type="entry name" value="PROTEIN ELAB"/>
    <property type="match status" value="1"/>
</dbReference>
<evidence type="ECO:0000313" key="12">
    <source>
        <dbReference type="EMBL" id="PLR40862.1"/>
    </source>
</evidence>
<reference evidence="12 13" key="1">
    <citation type="submission" date="2017-12" db="EMBL/GenBank/DDBJ databases">
        <title>Characterization of six clinical isolates of Enterochimera gen. nov., a novel genus of the Yersiniaciae family and the three species Enterochimera arupensis sp. nov., Enterochimera coloradensis sp. nov, and Enterochimera californica sp. nov.</title>
        <authorList>
            <person name="Rossi A."/>
            <person name="Fisher M."/>
        </authorList>
    </citation>
    <scope>NUCLEOTIDE SEQUENCE [LARGE SCALE GENOMIC DNA]</scope>
    <source>
        <strain evidence="13">2015-Iso6</strain>
    </source>
</reference>
<evidence type="ECO:0000259" key="10">
    <source>
        <dbReference type="Pfam" id="PF05957"/>
    </source>
</evidence>
<dbReference type="InterPro" id="IPR043604">
    <property type="entry name" value="DUF883_N"/>
</dbReference>
<dbReference type="GO" id="GO:0005886">
    <property type="term" value="C:plasma membrane"/>
    <property type="evidence" value="ECO:0007669"/>
    <property type="project" value="UniProtKB-SubCell"/>
</dbReference>
<feature type="domain" description="DUF883" evidence="10">
    <location>
        <begin position="33"/>
        <end position="80"/>
    </location>
</feature>
<dbReference type="GO" id="GO:0043022">
    <property type="term" value="F:ribosome binding"/>
    <property type="evidence" value="ECO:0007669"/>
    <property type="project" value="InterPro"/>
</dbReference>
<evidence type="ECO:0000256" key="6">
    <source>
        <dbReference type="ARBA" id="ARBA00022989"/>
    </source>
</evidence>
<gene>
    <name evidence="12" type="ORF">CYR55_06185</name>
</gene>
<keyword evidence="3" id="KW-1003">Cell membrane</keyword>
<evidence type="ECO:0000256" key="9">
    <source>
        <dbReference type="SAM" id="Phobius"/>
    </source>
</evidence>
<proteinExistence type="inferred from homology"/>
<dbReference type="PANTHER" id="PTHR35893">
    <property type="entry name" value="INNER MEMBRANE PROTEIN-RELATED"/>
    <property type="match status" value="1"/>
</dbReference>
<keyword evidence="5 9" id="KW-0812">Transmembrane</keyword>
<comment type="caution">
    <text evidence="12">The sequence shown here is derived from an EMBL/GenBank/DDBJ whole genome shotgun (WGS) entry which is preliminary data.</text>
</comment>
<evidence type="ECO:0000256" key="4">
    <source>
        <dbReference type="ARBA" id="ARBA00022519"/>
    </source>
</evidence>
<evidence type="ECO:0000256" key="8">
    <source>
        <dbReference type="SAM" id="MobiDB-lite"/>
    </source>
</evidence>
<evidence type="ECO:0000256" key="5">
    <source>
        <dbReference type="ARBA" id="ARBA00022692"/>
    </source>
</evidence>
<dbReference type="EMBL" id="PJZF01000003">
    <property type="protein sequence ID" value="PLR40862.1"/>
    <property type="molecule type" value="Genomic_DNA"/>
</dbReference>
<keyword evidence="6 9" id="KW-1133">Transmembrane helix</keyword>
<dbReference type="Pfam" id="PF05957">
    <property type="entry name" value="DUF883"/>
    <property type="match status" value="1"/>
</dbReference>
<keyword evidence="13" id="KW-1185">Reference proteome</keyword>